<feature type="compositionally biased region" description="Gly residues" evidence="1">
    <location>
        <begin position="148"/>
        <end position="160"/>
    </location>
</feature>
<keyword evidence="3" id="KW-1185">Reference proteome</keyword>
<gene>
    <name evidence="2" type="ORF">DIC66_20180</name>
</gene>
<evidence type="ECO:0000256" key="1">
    <source>
        <dbReference type="SAM" id="MobiDB-lite"/>
    </source>
</evidence>
<comment type="caution">
    <text evidence="2">The sequence shown here is derived from an EMBL/GenBank/DDBJ whole genome shotgun (WGS) entry which is preliminary data.</text>
</comment>
<proteinExistence type="predicted"/>
<name>A0A3E1R6Y8_9BURK</name>
<dbReference type="SUPFAM" id="SSF63825">
    <property type="entry name" value="YWTD domain"/>
    <property type="match status" value="1"/>
</dbReference>
<protein>
    <submittedName>
        <fullName evidence="2">Uncharacterized protein</fullName>
    </submittedName>
</protein>
<dbReference type="InterPro" id="IPR011042">
    <property type="entry name" value="6-blade_b-propeller_TolB-like"/>
</dbReference>
<reference evidence="2 3" key="1">
    <citation type="submission" date="2018-05" db="EMBL/GenBank/DDBJ databases">
        <title>Rhodoferax soyangensis sp.nov., isolated from an oligotrophic freshwater lake.</title>
        <authorList>
            <person name="Park M."/>
        </authorList>
    </citation>
    <scope>NUCLEOTIDE SEQUENCE [LARGE SCALE GENOMIC DNA]</scope>
    <source>
        <strain evidence="2 3">IMCC26218</strain>
    </source>
</reference>
<sequence>MKKPILYQHSGLTTARLVSTSLITLCLGLLSACGDGESSDAATFKIGGTITGLATGTRLSLINNGDPDTTFTVTTNGSYTLSSPVAAGSSYAVTISRQPSGQFCSVSNGAGMGVTATVSKVNVQCVASAGTTTGGGSSGGSTNPSAPGGPGTGGAGGNGNGTTTFNVGGVISGLVGSITLVNNGDAAHALTATSNGGYTLGLPVVVGSSYAVTIGSTPAGQFCTISNGNGAMGAANISNVNIQCVASSGTTIGAGSSGGSAGTGGVTGGGGNGTTTFNIGGTITGLSGTVALVNNGDVAHALAVTANGGFTFGLPVAAGSNYAVTVSGQPSGQFCSVANATGAGVVANISTINVVCVPSTGTTITPGLTGGGAGTGGVNGGGGNGTTSFNVGGSIAGLTGGTLTLINNGDPASALAVTSNGGFTLGVPVALGGSYNVSVAAQPTGQTCTVSNGTLAYMATNVTNVSVVCATTASGSFSIGGTVTGLLSGKSLTVVNNGDTANSITLSANGSFSMPVPVATGSGYNITVATQPLAQVCGVNGTGSNVTTNITSVAITCLGVGGTPNTAVPLTPALSGAGTPNAVPGVLVTTMAGGGTCTAPCDNAVGVNAAFDIAYGSTTDGAYVYIVEFQSTVGVSVIRKVSLTPPYATTTIAGSLTSGNAAVDAPIGLNAVFGGSANGLTTDGANLYLADSNNHSIRKISLSPPYAVTTIATITAGNTYFPKGLAITPDGTTLYTGGDTNVISKVNIATGAVSVPLGNTTNTMDVDGIGTAAGFLQPANFVINQAGTTMYVSDLIGNTIRAVDLATNTVTTIAGLLTDSQCRACTFTYPAPGSTQKPNLMSLAGYMYGLTTDGTNLYFMAGDPNRGRQSLQQMNLATGVVSTLVGTLENDWTNNPGGTLHLPPPYNPSFSYLIDNNTAPSTAATPNRNLRFYRALSLVSDGTNLYVMDAYSRVLVKVH</sequence>
<accession>A0A3E1R6Y8</accession>
<dbReference type="Proteomes" id="UP000260665">
    <property type="component" value="Unassembled WGS sequence"/>
</dbReference>
<dbReference type="OrthoDB" id="9774579at2"/>
<feature type="region of interest" description="Disordered" evidence="1">
    <location>
        <begin position="131"/>
        <end position="160"/>
    </location>
</feature>
<dbReference type="AlphaFoldDB" id="A0A3E1R6Y8"/>
<dbReference type="Gene3D" id="2.120.10.30">
    <property type="entry name" value="TolB, C-terminal domain"/>
    <property type="match status" value="2"/>
</dbReference>
<dbReference type="RefSeq" id="WP_117179987.1">
    <property type="nucleotide sequence ID" value="NZ_QFZK01000023.1"/>
</dbReference>
<dbReference type="EMBL" id="QFZK01000023">
    <property type="protein sequence ID" value="RFO95077.1"/>
    <property type="molecule type" value="Genomic_DNA"/>
</dbReference>
<dbReference type="PANTHER" id="PTHR46388">
    <property type="entry name" value="NHL REPEAT-CONTAINING PROTEIN 2"/>
    <property type="match status" value="1"/>
</dbReference>
<dbReference type="PROSITE" id="PS51257">
    <property type="entry name" value="PROKAR_LIPOPROTEIN"/>
    <property type="match status" value="1"/>
</dbReference>
<evidence type="ECO:0000313" key="3">
    <source>
        <dbReference type="Proteomes" id="UP000260665"/>
    </source>
</evidence>
<organism evidence="2 3">
    <name type="scientific">Rhodoferax lacus</name>
    <dbReference type="NCBI Taxonomy" id="2184758"/>
    <lineage>
        <taxon>Bacteria</taxon>
        <taxon>Pseudomonadati</taxon>
        <taxon>Pseudomonadota</taxon>
        <taxon>Betaproteobacteria</taxon>
        <taxon>Burkholderiales</taxon>
        <taxon>Comamonadaceae</taxon>
        <taxon>Rhodoferax</taxon>
    </lineage>
</organism>
<evidence type="ECO:0000313" key="2">
    <source>
        <dbReference type="EMBL" id="RFO95077.1"/>
    </source>
</evidence>
<dbReference type="PANTHER" id="PTHR46388:SF2">
    <property type="entry name" value="NHL REPEAT-CONTAINING PROTEIN 2"/>
    <property type="match status" value="1"/>
</dbReference>